<keyword evidence="6" id="KW-0325">Glycoprotein</keyword>
<dbReference type="Gene3D" id="2.60.120.260">
    <property type="entry name" value="Galactose-binding domain-like"/>
    <property type="match status" value="1"/>
</dbReference>
<comment type="similarity">
    <text evidence="3 10">Belongs to the glycosyl hydrolase 3 family.</text>
</comment>
<comment type="catalytic activity">
    <reaction evidence="1 10">
        <text>Hydrolysis of terminal, non-reducing beta-D-glucosyl residues with release of beta-D-glucose.</text>
        <dbReference type="EC" id="3.2.1.21"/>
    </reaction>
</comment>
<dbReference type="Pfam" id="PF14310">
    <property type="entry name" value="Fn3-like"/>
    <property type="match status" value="1"/>
</dbReference>
<dbReference type="InterPro" id="IPR011658">
    <property type="entry name" value="PA14_dom"/>
</dbReference>
<keyword evidence="5" id="KW-0136">Cellulose degradation</keyword>
<keyword evidence="9 10" id="KW-0624">Polysaccharide degradation</keyword>
<proteinExistence type="inferred from homology"/>
<dbReference type="InterPro" id="IPR017853">
    <property type="entry name" value="GH"/>
</dbReference>
<reference evidence="12" key="1">
    <citation type="submission" date="2022-12" db="EMBL/GenBank/DDBJ databases">
        <authorList>
            <person name="Petersen C."/>
        </authorList>
    </citation>
    <scope>NUCLEOTIDE SEQUENCE</scope>
    <source>
        <strain evidence="12">IBT 29677</strain>
    </source>
</reference>
<dbReference type="PANTHER" id="PTHR42715:SF27">
    <property type="entry name" value="BETA-GLUCOSIDASE-RELATED"/>
    <property type="match status" value="1"/>
</dbReference>
<dbReference type="GO" id="GO:0008422">
    <property type="term" value="F:beta-glucosidase activity"/>
    <property type="evidence" value="ECO:0007669"/>
    <property type="project" value="UniProtKB-EC"/>
</dbReference>
<dbReference type="SUPFAM" id="SSF52279">
    <property type="entry name" value="Beta-D-glucan exohydrolase, C-terminal domain"/>
    <property type="match status" value="1"/>
</dbReference>
<dbReference type="InterPro" id="IPR050288">
    <property type="entry name" value="Cellulose_deg_GH3"/>
</dbReference>
<keyword evidence="13" id="KW-1185">Reference proteome</keyword>
<evidence type="ECO:0000256" key="1">
    <source>
        <dbReference type="ARBA" id="ARBA00000448"/>
    </source>
</evidence>
<keyword evidence="8 10" id="KW-0326">Glycosidase</keyword>
<dbReference type="PRINTS" id="PR00133">
    <property type="entry name" value="GLHYDRLASE3"/>
</dbReference>
<dbReference type="AlphaFoldDB" id="A0A9W9WAS1"/>
<dbReference type="EC" id="3.2.1.21" evidence="10"/>
<evidence type="ECO:0000256" key="3">
    <source>
        <dbReference type="ARBA" id="ARBA00005336"/>
    </source>
</evidence>
<evidence type="ECO:0000256" key="2">
    <source>
        <dbReference type="ARBA" id="ARBA00004987"/>
    </source>
</evidence>
<comment type="pathway">
    <text evidence="2 10">Glycan metabolism; cellulose degradation.</text>
</comment>
<dbReference type="SMART" id="SM00758">
    <property type="entry name" value="PA14"/>
    <property type="match status" value="1"/>
</dbReference>
<dbReference type="InterPro" id="IPR037524">
    <property type="entry name" value="PA14/GLEYA"/>
</dbReference>
<protein>
    <recommendedName>
        <fullName evidence="10">beta-glucosidase</fullName>
        <ecNumber evidence="10">3.2.1.21</ecNumber>
    </recommendedName>
</protein>
<reference evidence="12" key="2">
    <citation type="journal article" date="2023" name="IMA Fungus">
        <title>Comparative genomic study of the Penicillium genus elucidates a diverse pangenome and 15 lateral gene transfer events.</title>
        <authorList>
            <person name="Petersen C."/>
            <person name="Sorensen T."/>
            <person name="Nielsen M.R."/>
            <person name="Sondergaard T.E."/>
            <person name="Sorensen J.L."/>
            <person name="Fitzpatrick D.A."/>
            <person name="Frisvad J.C."/>
            <person name="Nielsen K.L."/>
        </authorList>
    </citation>
    <scope>NUCLEOTIDE SEQUENCE</scope>
    <source>
        <strain evidence="12">IBT 29677</strain>
    </source>
</reference>
<dbReference type="OrthoDB" id="47059at2759"/>
<dbReference type="Pfam" id="PF07691">
    <property type="entry name" value="PA14"/>
    <property type="match status" value="1"/>
</dbReference>
<dbReference type="Gene3D" id="2.60.40.10">
    <property type="entry name" value="Immunoglobulins"/>
    <property type="match status" value="1"/>
</dbReference>
<dbReference type="GO" id="GO:0030245">
    <property type="term" value="P:cellulose catabolic process"/>
    <property type="evidence" value="ECO:0007669"/>
    <property type="project" value="UniProtKB-KW"/>
</dbReference>
<accession>A0A9W9WAS1</accession>
<organism evidence="12 13">
    <name type="scientific">Penicillium cosmopolitanum</name>
    <dbReference type="NCBI Taxonomy" id="1131564"/>
    <lineage>
        <taxon>Eukaryota</taxon>
        <taxon>Fungi</taxon>
        <taxon>Dikarya</taxon>
        <taxon>Ascomycota</taxon>
        <taxon>Pezizomycotina</taxon>
        <taxon>Eurotiomycetes</taxon>
        <taxon>Eurotiomycetidae</taxon>
        <taxon>Eurotiales</taxon>
        <taxon>Aspergillaceae</taxon>
        <taxon>Penicillium</taxon>
    </lineage>
</organism>
<dbReference type="Pfam" id="PF01915">
    <property type="entry name" value="Glyco_hydro_3_C"/>
    <property type="match status" value="1"/>
</dbReference>
<dbReference type="InterPro" id="IPR036962">
    <property type="entry name" value="Glyco_hydro_3_N_sf"/>
</dbReference>
<dbReference type="PROSITE" id="PS51820">
    <property type="entry name" value="PA14"/>
    <property type="match status" value="1"/>
</dbReference>
<dbReference type="SUPFAM" id="SSF51445">
    <property type="entry name" value="(Trans)glycosidases"/>
    <property type="match status" value="1"/>
</dbReference>
<evidence type="ECO:0000313" key="12">
    <source>
        <dbReference type="EMBL" id="KAJ5414070.1"/>
    </source>
</evidence>
<evidence type="ECO:0000256" key="4">
    <source>
        <dbReference type="ARBA" id="ARBA00022801"/>
    </source>
</evidence>
<dbReference type="Gene3D" id="3.40.50.1700">
    <property type="entry name" value="Glycoside hydrolase family 3 C-terminal domain"/>
    <property type="match status" value="1"/>
</dbReference>
<evidence type="ECO:0000313" key="13">
    <source>
        <dbReference type="Proteomes" id="UP001147747"/>
    </source>
</evidence>
<evidence type="ECO:0000256" key="8">
    <source>
        <dbReference type="ARBA" id="ARBA00023295"/>
    </source>
</evidence>
<keyword evidence="4 10" id="KW-0378">Hydrolase</keyword>
<gene>
    <name evidence="12" type="ORF">N7509_000697</name>
</gene>
<dbReference type="RefSeq" id="XP_056493916.1">
    <property type="nucleotide sequence ID" value="XM_056625334.1"/>
</dbReference>
<evidence type="ECO:0000256" key="7">
    <source>
        <dbReference type="ARBA" id="ARBA00023277"/>
    </source>
</evidence>
<feature type="domain" description="PA14" evidence="11">
    <location>
        <begin position="403"/>
        <end position="562"/>
    </location>
</feature>
<dbReference type="SMART" id="SM01217">
    <property type="entry name" value="Fn3_like"/>
    <property type="match status" value="1"/>
</dbReference>
<dbReference type="EMBL" id="JAPZBU010000003">
    <property type="protein sequence ID" value="KAJ5414070.1"/>
    <property type="molecule type" value="Genomic_DNA"/>
</dbReference>
<dbReference type="PROSITE" id="PS00775">
    <property type="entry name" value="GLYCOSYL_HYDROL_F3"/>
    <property type="match status" value="1"/>
</dbReference>
<dbReference type="PANTHER" id="PTHR42715">
    <property type="entry name" value="BETA-GLUCOSIDASE"/>
    <property type="match status" value="1"/>
</dbReference>
<evidence type="ECO:0000256" key="9">
    <source>
        <dbReference type="ARBA" id="ARBA00023326"/>
    </source>
</evidence>
<dbReference type="Gene3D" id="3.20.20.300">
    <property type="entry name" value="Glycoside hydrolase, family 3, N-terminal domain"/>
    <property type="match status" value="1"/>
</dbReference>
<keyword evidence="7 10" id="KW-0119">Carbohydrate metabolism</keyword>
<dbReference type="Pfam" id="PF00933">
    <property type="entry name" value="Glyco_hydro_3"/>
    <property type="match status" value="1"/>
</dbReference>
<dbReference type="InterPro" id="IPR013783">
    <property type="entry name" value="Ig-like_fold"/>
</dbReference>
<dbReference type="InterPro" id="IPR001764">
    <property type="entry name" value="Glyco_hydro_3_N"/>
</dbReference>
<sequence>MSTIETSPAVVDESFAQIAEADIEAILKKLTQDEKVALLTGDDFWHTVPVPRLGVPSIRVSDGPNGCPGSMSSCGTAIGATFDRDLVLEIGHLLAAEAKAKGAHVILGPTINIARGPLGGRGFESYSEDPMLSGILAGHYCKGLQEKNISATLKHFVCNDQEHERMAVNSIVTDRALREIYLLPFQVAIALGQPDAIMTAYNKVNGLHAAENPTLLRDILRGEWSWDGLVMSDWFGTYSTTEAINAGLDLEMPGPPRWRGAALNHAITSNKITAATLNDRVRAVLKLVQKAAKSGVPDHAPETQLDRPEDRKLLRKIASEAVVLMKNQDSILPLDKHKKIAVIGPNSRIATYCGGGSAALNPYRAVTPYDGLVEAAQGGVEFAQGVYGHQMLPLLGKHLRTEEGVPGFSLKIFNEPPTDASRKPLETRQETDSMVIFMDYNHPELQPTWYADAEGYFVPETSGTYDFGLTVHGTGRLYVDGKLLINNADVQRAGTSFFGSGTMEEVVSLEMEAGRKYKILTQWGCGKTSTFKVPGVVDFGHGGFRFGACKQLVPQEGIAEAVTVASNVDQVVLFAGLSSEWESEGEDRTTMKLPPNTDELISKVLEANPNTVVVIQSGTPVEMPWIDNAKAVLHAWYGGNETGHAISDVIIGDVNPSGKLPLTFPRRLKDNPTYFNYRSEGGRVLYGEDVYVGYRYYDSLELDPLFHFGHGLSYTTFKISDLQTTRGSENTLQVQWKVRNTGCRDGAEVVQVYIAPLSSPIRRPVKELKEFKKVRVQAGSEESVTIKLNLIRSTSFWDEKSSSWCSHSGTYKIMVGTSSRGEFLEEVLEVVETTFWSGSWDSPI</sequence>
<dbReference type="Proteomes" id="UP001147747">
    <property type="component" value="Unassembled WGS sequence"/>
</dbReference>
<comment type="caution">
    <text evidence="12">The sequence shown here is derived from an EMBL/GenBank/DDBJ whole genome shotgun (WGS) entry which is preliminary data.</text>
</comment>
<dbReference type="InterPro" id="IPR019800">
    <property type="entry name" value="Glyco_hydro_3_AS"/>
</dbReference>
<evidence type="ECO:0000256" key="10">
    <source>
        <dbReference type="RuleBase" id="RU361161"/>
    </source>
</evidence>
<evidence type="ECO:0000259" key="11">
    <source>
        <dbReference type="PROSITE" id="PS51820"/>
    </source>
</evidence>
<evidence type="ECO:0000256" key="5">
    <source>
        <dbReference type="ARBA" id="ARBA00023001"/>
    </source>
</evidence>
<evidence type="ECO:0000256" key="6">
    <source>
        <dbReference type="ARBA" id="ARBA00023180"/>
    </source>
</evidence>
<dbReference type="InterPro" id="IPR026891">
    <property type="entry name" value="Fn3-like"/>
</dbReference>
<dbReference type="GeneID" id="81364314"/>
<dbReference type="InterPro" id="IPR002772">
    <property type="entry name" value="Glyco_hydro_3_C"/>
</dbReference>
<dbReference type="InterPro" id="IPR036881">
    <property type="entry name" value="Glyco_hydro_3_C_sf"/>
</dbReference>
<dbReference type="FunFam" id="2.60.40.10:FF:000495">
    <property type="entry name" value="Periplasmic beta-glucosidase"/>
    <property type="match status" value="1"/>
</dbReference>
<name>A0A9W9WAS1_9EURO</name>